<dbReference type="RefSeq" id="WP_054846066.1">
    <property type="nucleotide sequence ID" value="NZ_AP018929.1"/>
</dbReference>
<evidence type="ECO:0000313" key="1">
    <source>
        <dbReference type="EMBL" id="BBG23263.1"/>
    </source>
</evidence>
<evidence type="ECO:0000313" key="4">
    <source>
        <dbReference type="Proteomes" id="UP000325030"/>
    </source>
</evidence>
<dbReference type="Proteomes" id="UP000325030">
    <property type="component" value="Chromosome"/>
</dbReference>
<dbReference type="OrthoDB" id="43805at2157"/>
<dbReference type="STRING" id="1294262.GCA_001316085_01868"/>
<evidence type="ECO:0000313" key="3">
    <source>
        <dbReference type="Proteomes" id="UP000322983"/>
    </source>
</evidence>
<organism evidence="2 4">
    <name type="scientific">Sulfuracidifex tepidarius</name>
    <dbReference type="NCBI Taxonomy" id="1294262"/>
    <lineage>
        <taxon>Archaea</taxon>
        <taxon>Thermoproteota</taxon>
        <taxon>Thermoprotei</taxon>
        <taxon>Sulfolobales</taxon>
        <taxon>Sulfolobaceae</taxon>
        <taxon>Sulfuracidifex</taxon>
    </lineage>
</organism>
<dbReference type="Proteomes" id="UP000322983">
    <property type="component" value="Chromosome"/>
</dbReference>
<reference evidence="4" key="1">
    <citation type="submission" date="2018-09" db="EMBL/GenBank/DDBJ databases">
        <title>Complete Genome Sequencing of Sulfolobus sp. JCM 16834.</title>
        <authorList>
            <person name="Kato S."/>
            <person name="Itoh T."/>
            <person name="Ohkuma M."/>
        </authorList>
    </citation>
    <scope>NUCLEOTIDE SEQUENCE [LARGE SCALE GENOMIC DNA]</scope>
    <source>
        <strain evidence="4">IC-007</strain>
    </source>
</reference>
<dbReference type="EMBL" id="AP018929">
    <property type="protein sequence ID" value="BBG23263.1"/>
    <property type="molecule type" value="Genomic_DNA"/>
</dbReference>
<dbReference type="GeneID" id="41716978"/>
<reference evidence="2 3" key="2">
    <citation type="journal article" date="2020" name="Int. J. Syst. Evol. Microbiol.">
        <title>Sulfuracidifex tepidarius gen. nov., sp. nov. and transfer of Sulfolobus metallicus Huber and Stetter 1992 to the genus Sulfuracidifex as Sulfuracidifex metallicus comb. nov.</title>
        <authorList>
            <person name="Itoh T."/>
            <person name="Miura T."/>
            <person name="Sakai H.D."/>
            <person name="Kato S."/>
            <person name="Ohkuma M."/>
            <person name="Takashina T."/>
        </authorList>
    </citation>
    <scope>NUCLEOTIDE SEQUENCE</scope>
    <source>
        <strain evidence="1 3">IC-006</strain>
        <strain evidence="2">IC-007</strain>
    </source>
</reference>
<gene>
    <name evidence="1" type="ORF">IC006_0547</name>
    <name evidence="2" type="ORF">IC007_0519</name>
</gene>
<dbReference type="InterPro" id="IPR013389">
    <property type="entry name" value="CRISPR-assoc_prot_Cas8b"/>
</dbReference>
<dbReference type="EMBL" id="AP018930">
    <property type="protein sequence ID" value="BBG26014.1"/>
    <property type="molecule type" value="Genomic_DNA"/>
</dbReference>
<dbReference type="Pfam" id="PF09484">
    <property type="entry name" value="Cas_TM1802"/>
    <property type="match status" value="1"/>
</dbReference>
<name>A0A510E0K2_9CREN</name>
<dbReference type="AlphaFoldDB" id="A0A510E0K2"/>
<evidence type="ECO:0000313" key="2">
    <source>
        <dbReference type="EMBL" id="BBG26014.1"/>
    </source>
</evidence>
<accession>A0A510E0K2</accession>
<sequence>MFSSLKRLGELRNSEVTLPIQEIKLSGKGPFTFRAVVFDSDRKEVRFEDYEMTPSTVYEWNYIGNAKANKPMDRLTTPTLKYILGFDEKGEVQRENKQVLKAAQGIPVVGDILREVSEWYSPEKWKDKVGKDMFDADLYSVVVVKDGKRIELAKLKEYQDYLRGSDDGDEGEGGGKKKVQVPCQLCGRPTSMDNPDYPGGTLLKMYITDKKGFVSGVTDSPDARMRTHVVCNDCKNLMEIGQRYVMDSMRANVGKLSVYVVPSLSPKAPTTLLDRIKVEGRGWIVSFMDIQKVQEEIKDEAEIGDWVYSVTLVWAAVQQSKFAVSKVMYDVTVPRLLEIKRTSKRVDRGLGIKDLTGKELDVVALYSISPVKESSRGAMATPFLDVMSSLMEGYPIDENYVYSSFLQELKCIRTNTCQNFFSKELSLEKGTMLATGFIKMFQVLNIMGSSQMVDTTSVENPIDYAKRLGLSKGHTGLFLLGVVTASVGLAQYKKGDKKKAILDRIDFEGMDLSDVKTYMSRLVESLRDYNILSYNEALVGEATSMINEDTSSLSSPQENVFWILSGYSWQTLKMIKKGEIKEDEEKGGEQDE</sequence>
<protein>
    <recommendedName>
        <fullName evidence="5">CRISPR-associated protein</fullName>
    </recommendedName>
</protein>
<evidence type="ECO:0008006" key="5">
    <source>
        <dbReference type="Google" id="ProtNLM"/>
    </source>
</evidence>
<accession>A0A510DST6</accession>
<proteinExistence type="predicted"/>
<dbReference type="KEGG" id="step:IC006_0547"/>
<keyword evidence="3" id="KW-1185">Reference proteome</keyword>